<accession>A0A6L5WHG2</accession>
<evidence type="ECO:0000259" key="1">
    <source>
        <dbReference type="PROSITE" id="PS50994"/>
    </source>
</evidence>
<proteinExistence type="predicted"/>
<reference evidence="2 3" key="2">
    <citation type="submission" date="2020-03" db="EMBL/GenBank/DDBJ databases">
        <title>Campylobacter portucalensis sp. nov., a new species of Campylobacter isolated from the reproductive tract of bulls.</title>
        <authorList>
            <person name="Silva M.F."/>
            <person name="Pereira G."/>
            <person name="Carneiro C."/>
            <person name="Hemphill A."/>
            <person name="Mateus L."/>
            <person name="Lopes-Da-Costa L."/>
            <person name="Silva E."/>
        </authorList>
    </citation>
    <scope>NUCLEOTIDE SEQUENCE [LARGE SCALE GENOMIC DNA]</scope>
    <source>
        <strain evidence="2 3">FMV-PI01</strain>
    </source>
</reference>
<name>A0A6L5WHG2_9BACT</name>
<dbReference type="RefSeq" id="WP_154570593.1">
    <property type="nucleotide sequence ID" value="NZ_VWSJ01000009.1"/>
</dbReference>
<dbReference type="SUPFAM" id="SSF53098">
    <property type="entry name" value="Ribonuclease H-like"/>
    <property type="match status" value="1"/>
</dbReference>
<sequence length="358" mass="41228">MAKRYTIIALIDTYSGVATFHIADSENSIAIARAVAKYILRYGKPKVIKGDNGKAFKSEYTKSVLNVLEIEYRAVRAYSGWLKPYVERNFRSLQHNFTANLSGFIGHNIMQRQAIEFFYSKKERRLKKGYKTNLKELKNLEEVQKLLDLYAEKFLNTRYLERLGMSVMEAYNKKAHEAVAMDAIDLSARLSKRELKSVNKKGISMGGIWYQNVAMHGYDSVWANLNINNQRECFLWDSDGKFIDVAIAFDDELGVSVESAKAATKLFNRRLKETKEKKLKATNEARENFIDFALNIETKRAITPVCEDKKSDINRALKKAFSIVKNDFLSDEIQKVAGSDIKKAKKHKDWEHFRTKES</sequence>
<feature type="domain" description="Integrase catalytic" evidence="1">
    <location>
        <begin position="1"/>
        <end position="175"/>
    </location>
</feature>
<evidence type="ECO:0000313" key="3">
    <source>
        <dbReference type="Proteomes" id="UP000476338"/>
    </source>
</evidence>
<reference evidence="2 3" key="1">
    <citation type="submission" date="2019-09" db="EMBL/GenBank/DDBJ databases">
        <authorList>
            <person name="Silva M."/>
            <person name="Pereira G."/>
            <person name="Lopes-Da-Costa L."/>
            <person name="Silva E."/>
        </authorList>
    </citation>
    <scope>NUCLEOTIDE SEQUENCE [LARGE SCALE GENOMIC DNA]</scope>
    <source>
        <strain evidence="2 3">FMV-PI01</strain>
    </source>
</reference>
<dbReference type="InterPro" id="IPR001584">
    <property type="entry name" value="Integrase_cat-core"/>
</dbReference>
<dbReference type="PROSITE" id="PS50994">
    <property type="entry name" value="INTEGRASE"/>
    <property type="match status" value="1"/>
</dbReference>
<dbReference type="Proteomes" id="UP000476338">
    <property type="component" value="Unassembled WGS sequence"/>
</dbReference>
<keyword evidence="3" id="KW-1185">Reference proteome</keyword>
<gene>
    <name evidence="2" type="ORF">F1B92_03815</name>
</gene>
<dbReference type="GO" id="GO:0015074">
    <property type="term" value="P:DNA integration"/>
    <property type="evidence" value="ECO:0007669"/>
    <property type="project" value="InterPro"/>
</dbReference>
<comment type="caution">
    <text evidence="2">The sequence shown here is derived from an EMBL/GenBank/DDBJ whole genome shotgun (WGS) entry which is preliminary data.</text>
</comment>
<dbReference type="InterPro" id="IPR012337">
    <property type="entry name" value="RNaseH-like_sf"/>
</dbReference>
<dbReference type="Gene3D" id="3.30.420.10">
    <property type="entry name" value="Ribonuclease H-like superfamily/Ribonuclease H"/>
    <property type="match status" value="1"/>
</dbReference>
<organism evidence="2 3">
    <name type="scientific">Campylobacter portucalensis</name>
    <dbReference type="NCBI Taxonomy" id="2608384"/>
    <lineage>
        <taxon>Bacteria</taxon>
        <taxon>Pseudomonadati</taxon>
        <taxon>Campylobacterota</taxon>
        <taxon>Epsilonproteobacteria</taxon>
        <taxon>Campylobacterales</taxon>
        <taxon>Campylobacteraceae</taxon>
        <taxon>Campylobacter</taxon>
    </lineage>
</organism>
<evidence type="ECO:0000313" key="2">
    <source>
        <dbReference type="EMBL" id="MSN96326.1"/>
    </source>
</evidence>
<protein>
    <submittedName>
        <fullName evidence="2">Transposase family protein</fullName>
    </submittedName>
</protein>
<dbReference type="InterPro" id="IPR036397">
    <property type="entry name" value="RNaseH_sf"/>
</dbReference>
<dbReference type="GO" id="GO:0003676">
    <property type="term" value="F:nucleic acid binding"/>
    <property type="evidence" value="ECO:0007669"/>
    <property type="project" value="InterPro"/>
</dbReference>
<dbReference type="AlphaFoldDB" id="A0A6L5WHG2"/>
<dbReference type="EMBL" id="VWSJ01000009">
    <property type="protein sequence ID" value="MSN96326.1"/>
    <property type="molecule type" value="Genomic_DNA"/>
</dbReference>